<comment type="similarity">
    <text evidence="19">Belongs to the peroxidase family. Classical plant (class III) peroxidase subfamily.</text>
</comment>
<dbReference type="InterPro" id="IPR019793">
    <property type="entry name" value="Peroxidases_heam-ligand_BS"/>
</dbReference>
<feature type="chain" id="PRO_5015021762" description="Peroxidase" evidence="19">
    <location>
        <begin position="26"/>
        <end position="360"/>
    </location>
</feature>
<keyword evidence="6 19" id="KW-0349">Heme</keyword>
<feature type="active site" description="Proton acceptor" evidence="14">
    <location>
        <position position="99"/>
    </location>
</feature>
<reference evidence="21 22" key="1">
    <citation type="journal article" date="2018" name="Nat. Genet.">
        <title>The Rosa genome provides new insights in the design of modern roses.</title>
        <authorList>
            <person name="Bendahmane M."/>
        </authorList>
    </citation>
    <scope>NUCLEOTIDE SEQUENCE [LARGE SCALE GENOMIC DNA]</scope>
    <source>
        <strain evidence="22">cv. Old Blush</strain>
    </source>
</reference>
<dbReference type="PRINTS" id="PR00458">
    <property type="entry name" value="PEROXIDASE"/>
</dbReference>
<dbReference type="FunFam" id="1.10.420.10:FF:000001">
    <property type="entry name" value="Peroxidase"/>
    <property type="match status" value="1"/>
</dbReference>
<keyword evidence="10 16" id="KW-0408">Iron</keyword>
<dbReference type="SMR" id="A0A2P6PYV7"/>
<dbReference type="InterPro" id="IPR002016">
    <property type="entry name" value="Haem_peroxidase"/>
</dbReference>
<evidence type="ECO:0000256" key="8">
    <source>
        <dbReference type="ARBA" id="ARBA00022837"/>
    </source>
</evidence>
<feature type="binding site" evidence="16">
    <location>
        <position position="105"/>
    </location>
    <ligand>
        <name>Ca(2+)</name>
        <dbReference type="ChEBI" id="CHEBI:29108"/>
        <label>1</label>
    </ligand>
</feature>
<protein>
    <recommendedName>
        <fullName evidence="4 19">Peroxidase</fullName>
        <ecNumber evidence="4 19">1.11.1.7</ecNumber>
    </recommendedName>
</protein>
<evidence type="ECO:0000256" key="11">
    <source>
        <dbReference type="ARBA" id="ARBA00023157"/>
    </source>
</evidence>
<dbReference type="SUPFAM" id="SSF48113">
    <property type="entry name" value="Heme-dependent peroxidases"/>
    <property type="match status" value="1"/>
</dbReference>
<accession>A0A2P6PYV7</accession>
<dbReference type="Gene3D" id="1.10.520.10">
    <property type="match status" value="1"/>
</dbReference>
<name>A0A2P6PYV7_ROSCH</name>
<feature type="domain" description="Plant heme peroxidase family profile" evidence="20">
    <location>
        <begin position="58"/>
        <end position="360"/>
    </location>
</feature>
<evidence type="ECO:0000313" key="21">
    <source>
        <dbReference type="EMBL" id="PRQ27099.1"/>
    </source>
</evidence>
<feature type="binding site" evidence="15">
    <location>
        <position position="196"/>
    </location>
    <ligand>
        <name>substrate</name>
    </ligand>
</feature>
<evidence type="ECO:0000256" key="9">
    <source>
        <dbReference type="ARBA" id="ARBA00023002"/>
    </source>
</evidence>
<dbReference type="InterPro" id="IPR019794">
    <property type="entry name" value="Peroxidases_AS"/>
</dbReference>
<dbReference type="PANTHER" id="PTHR31388">
    <property type="entry name" value="PEROXIDASE 72-RELATED"/>
    <property type="match status" value="1"/>
</dbReference>
<dbReference type="FunFam" id="1.10.520.10:FF:000001">
    <property type="entry name" value="Peroxidase"/>
    <property type="match status" value="1"/>
</dbReference>
<dbReference type="GO" id="GO:0140825">
    <property type="term" value="F:lactoperoxidase activity"/>
    <property type="evidence" value="ECO:0007669"/>
    <property type="project" value="UniProtKB-EC"/>
</dbReference>
<sequence>MARFKVTCLALVAMTLVYSTTLCVAHPVGFNFGWGWGSPGGNGGHGGNSGNGGGGYPGLFPEYYQFSCPQANDIVMSVLHKAIANNPRVAASLLRLHFHDCFVQGCDASVLLDDSATISSEKNSGPNKNSLRGFEVIDEIKAKLEEACPQTVSCADILALSARGSTVLSGGPNWVLPLGRRDSTTASLTGSNRNIPAPNSSLPTLLNFFQRQGLDEVDLVTLSGGHTIGVARCVTFKQRLYNQNGNNQPDSTLERSYYFGLKSVCPSSGGDNNISPLDFSSPARFDNTYFKLILLGKGLLTSDQVLLTGNVGKTLELVKSFSDDEGLFFQHFAKSMVKMGNIRPLTGLKGQVRKNCRRVN</sequence>
<feature type="binding site" evidence="16">
    <location>
        <position position="286"/>
    </location>
    <ligand>
        <name>Ca(2+)</name>
        <dbReference type="ChEBI" id="CHEBI:29108"/>
        <label>2</label>
    </ligand>
</feature>
<dbReference type="InterPro" id="IPR000823">
    <property type="entry name" value="Peroxidase_pln"/>
</dbReference>
<dbReference type="Gene3D" id="1.10.420.10">
    <property type="entry name" value="Peroxidase, domain 2"/>
    <property type="match status" value="1"/>
</dbReference>
<dbReference type="OrthoDB" id="2113341at2759"/>
<dbReference type="InterPro" id="IPR010255">
    <property type="entry name" value="Haem_peroxidase_sf"/>
</dbReference>
<dbReference type="GO" id="GO:0046872">
    <property type="term" value="F:metal ion binding"/>
    <property type="evidence" value="ECO:0007669"/>
    <property type="project" value="UniProtKB-UniRule"/>
</dbReference>
<dbReference type="GO" id="GO:0006979">
    <property type="term" value="P:response to oxidative stress"/>
    <property type="evidence" value="ECO:0007669"/>
    <property type="project" value="UniProtKB-UniRule"/>
</dbReference>
<keyword evidence="8 16" id="KW-0106">Calcium</keyword>
<dbReference type="STRING" id="74649.A0A2P6PYV7"/>
<evidence type="ECO:0000256" key="17">
    <source>
        <dbReference type="PIRSR" id="PIRSR600823-4"/>
    </source>
</evidence>
<feature type="binding site" evidence="16">
    <location>
        <position position="107"/>
    </location>
    <ligand>
        <name>Ca(2+)</name>
        <dbReference type="ChEBI" id="CHEBI:29108"/>
        <label>1</label>
    </ligand>
</feature>
<evidence type="ECO:0000313" key="22">
    <source>
        <dbReference type="Proteomes" id="UP000238479"/>
    </source>
</evidence>
<dbReference type="InterPro" id="IPR033905">
    <property type="entry name" value="Secretory_peroxidase"/>
</dbReference>
<evidence type="ECO:0000256" key="5">
    <source>
        <dbReference type="ARBA" id="ARBA00022559"/>
    </source>
</evidence>
<evidence type="ECO:0000256" key="1">
    <source>
        <dbReference type="ARBA" id="ARBA00000189"/>
    </source>
</evidence>
<keyword evidence="9 19" id="KW-0560">Oxidoreductase</keyword>
<dbReference type="Proteomes" id="UP000238479">
    <property type="component" value="Chromosome 6"/>
</dbReference>
<comment type="function">
    <text evidence="2">Removal of H(2)O(2), oxidation of toxic reductants, biosynthesis and degradation of lignin, suberization, auxin catabolism, response to environmental stresses such as wounding, pathogen attack and oxidative stress. These functions might be dependent on each isozyme/isoform in each plant tissue.</text>
</comment>
<feature type="binding site" evidence="16">
    <location>
        <position position="109"/>
    </location>
    <ligand>
        <name>Ca(2+)</name>
        <dbReference type="ChEBI" id="CHEBI:29108"/>
        <label>1</label>
    </ligand>
</feature>
<dbReference type="GO" id="GO:0020037">
    <property type="term" value="F:heme binding"/>
    <property type="evidence" value="ECO:0007669"/>
    <property type="project" value="UniProtKB-UniRule"/>
</dbReference>
<evidence type="ECO:0000256" key="14">
    <source>
        <dbReference type="PIRSR" id="PIRSR600823-1"/>
    </source>
</evidence>
<evidence type="ECO:0000259" key="20">
    <source>
        <dbReference type="PROSITE" id="PS50873"/>
    </source>
</evidence>
<dbReference type="PROSITE" id="PS00436">
    <property type="entry name" value="PEROXIDASE_2"/>
    <property type="match status" value="1"/>
</dbReference>
<proteinExistence type="inferred from homology"/>
<dbReference type="PROSITE" id="PS50873">
    <property type="entry name" value="PEROXIDASE_4"/>
    <property type="match status" value="1"/>
</dbReference>
<feature type="disulfide bond" evidence="18">
    <location>
        <begin position="101"/>
        <end position="106"/>
    </location>
</feature>
<organism evidence="21 22">
    <name type="scientific">Rosa chinensis</name>
    <name type="common">China rose</name>
    <dbReference type="NCBI Taxonomy" id="74649"/>
    <lineage>
        <taxon>Eukaryota</taxon>
        <taxon>Viridiplantae</taxon>
        <taxon>Streptophyta</taxon>
        <taxon>Embryophyta</taxon>
        <taxon>Tracheophyta</taxon>
        <taxon>Spermatophyta</taxon>
        <taxon>Magnoliopsida</taxon>
        <taxon>eudicotyledons</taxon>
        <taxon>Gunneridae</taxon>
        <taxon>Pentapetalae</taxon>
        <taxon>rosids</taxon>
        <taxon>fabids</taxon>
        <taxon>Rosales</taxon>
        <taxon>Rosaceae</taxon>
        <taxon>Rosoideae</taxon>
        <taxon>Rosoideae incertae sedis</taxon>
        <taxon>Rosa</taxon>
    </lineage>
</organism>
<dbReference type="PRINTS" id="PR00461">
    <property type="entry name" value="PLPEROXIDASE"/>
</dbReference>
<keyword evidence="11 18" id="KW-1015">Disulfide bond</keyword>
<keyword evidence="19" id="KW-0732">Signal</keyword>
<evidence type="ECO:0000256" key="15">
    <source>
        <dbReference type="PIRSR" id="PIRSR600823-2"/>
    </source>
</evidence>
<dbReference type="GO" id="GO:0042744">
    <property type="term" value="P:hydrogen peroxide catabolic process"/>
    <property type="evidence" value="ECO:0007669"/>
    <property type="project" value="UniProtKB-KW"/>
</dbReference>
<evidence type="ECO:0000256" key="12">
    <source>
        <dbReference type="ARBA" id="ARBA00023180"/>
    </source>
</evidence>
<dbReference type="PROSITE" id="PS00435">
    <property type="entry name" value="PEROXIDASE_1"/>
    <property type="match status" value="1"/>
</dbReference>
<dbReference type="EC" id="1.11.1.7" evidence="4 19"/>
<feature type="binding site" evidence="16">
    <location>
        <position position="100"/>
    </location>
    <ligand>
        <name>Ca(2+)</name>
        <dbReference type="ChEBI" id="CHEBI:29108"/>
        <label>1</label>
    </ligand>
</feature>
<feature type="binding site" evidence="16">
    <location>
        <position position="278"/>
    </location>
    <ligand>
        <name>Ca(2+)</name>
        <dbReference type="ChEBI" id="CHEBI:29108"/>
        <label>2</label>
    </ligand>
</feature>
<dbReference type="Pfam" id="PF00141">
    <property type="entry name" value="peroxidase"/>
    <property type="match status" value="1"/>
</dbReference>
<comment type="subcellular location">
    <subcellularLocation>
        <location evidence="19">Secreted</location>
    </subcellularLocation>
</comment>
<evidence type="ECO:0000256" key="18">
    <source>
        <dbReference type="PIRSR" id="PIRSR600823-5"/>
    </source>
</evidence>
<comment type="catalytic activity">
    <reaction evidence="1 19">
        <text>2 a phenolic donor + H2O2 = 2 a phenolic radical donor + 2 H2O</text>
        <dbReference type="Rhea" id="RHEA:56136"/>
        <dbReference type="ChEBI" id="CHEBI:15377"/>
        <dbReference type="ChEBI" id="CHEBI:16240"/>
        <dbReference type="ChEBI" id="CHEBI:139520"/>
        <dbReference type="ChEBI" id="CHEBI:139521"/>
        <dbReference type="EC" id="1.11.1.7"/>
    </reaction>
</comment>
<gene>
    <name evidence="21" type="ORF">RchiOBHm_Chr6g0301711</name>
</gene>
<dbReference type="GO" id="GO:0005576">
    <property type="term" value="C:extracellular region"/>
    <property type="evidence" value="ECO:0007669"/>
    <property type="project" value="UniProtKB-SubCell"/>
</dbReference>
<feature type="disulfide bond" evidence="18">
    <location>
        <begin position="154"/>
        <end position="356"/>
    </location>
</feature>
<feature type="disulfide bond" evidence="18">
    <location>
        <begin position="233"/>
        <end position="265"/>
    </location>
</feature>
<keyword evidence="12" id="KW-0325">Glycoprotein</keyword>
<evidence type="ECO:0000256" key="16">
    <source>
        <dbReference type="PIRSR" id="PIRSR600823-3"/>
    </source>
</evidence>
<evidence type="ECO:0000256" key="2">
    <source>
        <dbReference type="ARBA" id="ARBA00002322"/>
    </source>
</evidence>
<dbReference type="CDD" id="cd00693">
    <property type="entry name" value="secretory_peroxidase"/>
    <property type="match status" value="1"/>
</dbReference>
<dbReference type="Gramene" id="PRQ27099">
    <property type="protein sequence ID" value="PRQ27099"/>
    <property type="gene ID" value="RchiOBHm_Chr6g0301711"/>
</dbReference>
<keyword evidence="5 19" id="KW-0575">Peroxidase</keyword>
<evidence type="ECO:0000256" key="13">
    <source>
        <dbReference type="ARBA" id="ARBA00023324"/>
    </source>
</evidence>
<feature type="site" description="Transition state stabilizer" evidence="17">
    <location>
        <position position="95"/>
    </location>
</feature>
<evidence type="ECO:0000256" key="3">
    <source>
        <dbReference type="ARBA" id="ARBA00006873"/>
    </source>
</evidence>
<comment type="cofactor">
    <cofactor evidence="16 19">
        <name>Ca(2+)</name>
        <dbReference type="ChEBI" id="CHEBI:29108"/>
    </cofactor>
    <text evidence="16 19">Binds 2 calcium ions per subunit.</text>
</comment>
<feature type="binding site" evidence="16">
    <location>
        <position position="121"/>
    </location>
    <ligand>
        <name>Ca(2+)</name>
        <dbReference type="ChEBI" id="CHEBI:29108"/>
        <label>1</label>
    </ligand>
</feature>
<dbReference type="OMA" id="TYYNGLK"/>
<evidence type="ECO:0000256" key="19">
    <source>
        <dbReference type="RuleBase" id="RU362060"/>
    </source>
</evidence>
<evidence type="ECO:0000256" key="10">
    <source>
        <dbReference type="ARBA" id="ARBA00023004"/>
    </source>
</evidence>
<evidence type="ECO:0000256" key="7">
    <source>
        <dbReference type="ARBA" id="ARBA00022723"/>
    </source>
</evidence>
<feature type="binding site" evidence="16">
    <location>
        <position position="227"/>
    </location>
    <ligand>
        <name>Ca(2+)</name>
        <dbReference type="ChEBI" id="CHEBI:29108"/>
        <label>2</label>
    </ligand>
</feature>
<feature type="binding site" description="axial binding residue" evidence="16">
    <location>
        <position position="226"/>
    </location>
    <ligand>
        <name>heme b</name>
        <dbReference type="ChEBI" id="CHEBI:60344"/>
    </ligand>
    <ligandPart>
        <name>Fe</name>
        <dbReference type="ChEBI" id="CHEBI:18248"/>
    </ligandPart>
</feature>
<feature type="binding site" evidence="16">
    <location>
        <position position="103"/>
    </location>
    <ligand>
        <name>Ca(2+)</name>
        <dbReference type="ChEBI" id="CHEBI:29108"/>
        <label>1</label>
    </ligand>
</feature>
<comment type="caution">
    <text evidence="21">The sequence shown here is derived from an EMBL/GenBank/DDBJ whole genome shotgun (WGS) entry which is preliminary data.</text>
</comment>
<dbReference type="AlphaFoldDB" id="A0A2P6PYV7"/>
<feature type="signal peptide" evidence="19">
    <location>
        <begin position="1"/>
        <end position="25"/>
    </location>
</feature>
<comment type="similarity">
    <text evidence="3">Belongs to the peroxidase family. Ascorbate peroxidase subfamily.</text>
</comment>
<keyword evidence="13 19" id="KW-0376">Hydrogen peroxide</keyword>
<comment type="cofactor">
    <cofactor evidence="16 19">
        <name>heme b</name>
        <dbReference type="ChEBI" id="CHEBI:60344"/>
    </cofactor>
    <text evidence="16 19">Binds 1 heme b (iron(II)-protoporphyrin IX) group per subunit.</text>
</comment>
<feature type="disulfide bond" evidence="18">
    <location>
        <begin position="68"/>
        <end position="148"/>
    </location>
</feature>
<dbReference type="GO" id="GO:0048658">
    <property type="term" value="P:anther wall tapetum development"/>
    <property type="evidence" value="ECO:0007669"/>
    <property type="project" value="EnsemblPlants"/>
</dbReference>
<dbReference type="EMBL" id="PDCK01000044">
    <property type="protein sequence ID" value="PRQ27099.1"/>
    <property type="molecule type" value="Genomic_DNA"/>
</dbReference>
<evidence type="ECO:0000256" key="6">
    <source>
        <dbReference type="ARBA" id="ARBA00022617"/>
    </source>
</evidence>
<keyword evidence="7 16" id="KW-0479">Metal-binding</keyword>
<keyword evidence="22" id="KW-1185">Reference proteome</keyword>
<keyword evidence="19" id="KW-0964">Secreted</keyword>
<dbReference type="PANTHER" id="PTHR31388:SF164">
    <property type="entry name" value="PEROXIDASE 9"/>
    <property type="match status" value="1"/>
</dbReference>
<evidence type="ECO:0000256" key="4">
    <source>
        <dbReference type="ARBA" id="ARBA00012313"/>
    </source>
</evidence>